<gene>
    <name evidence="2" type="ORF">GCM10022216_12500</name>
</gene>
<reference evidence="3" key="1">
    <citation type="journal article" date="2019" name="Int. J. Syst. Evol. Microbiol.">
        <title>The Global Catalogue of Microorganisms (GCM) 10K type strain sequencing project: providing services to taxonomists for standard genome sequencing and annotation.</title>
        <authorList>
            <consortium name="The Broad Institute Genomics Platform"/>
            <consortium name="The Broad Institute Genome Sequencing Center for Infectious Disease"/>
            <person name="Wu L."/>
            <person name="Ma J."/>
        </authorList>
    </citation>
    <scope>NUCLEOTIDE SEQUENCE [LARGE SCALE GENOMIC DNA]</scope>
    <source>
        <strain evidence="3">JCM 16704</strain>
    </source>
</reference>
<evidence type="ECO:0000313" key="2">
    <source>
        <dbReference type="EMBL" id="GAA4136914.1"/>
    </source>
</evidence>
<protein>
    <recommendedName>
        <fullName evidence="1">DUF695 domain-containing protein</fullName>
    </recommendedName>
</protein>
<accession>A0ABP7YIZ2</accession>
<name>A0ABP7YIZ2_9SPHI</name>
<dbReference type="Proteomes" id="UP001500101">
    <property type="component" value="Unassembled WGS sequence"/>
</dbReference>
<evidence type="ECO:0000259" key="1">
    <source>
        <dbReference type="Pfam" id="PF05117"/>
    </source>
</evidence>
<comment type="caution">
    <text evidence="2">The sequence shown here is derived from an EMBL/GenBank/DDBJ whole genome shotgun (WGS) entry which is preliminary data.</text>
</comment>
<feature type="domain" description="DUF695" evidence="1">
    <location>
        <begin position="235"/>
        <end position="353"/>
    </location>
</feature>
<proteinExistence type="predicted"/>
<dbReference type="Pfam" id="PF05117">
    <property type="entry name" value="DUF695"/>
    <property type="match status" value="1"/>
</dbReference>
<dbReference type="InterPro" id="IPR016097">
    <property type="entry name" value="DUF695"/>
</dbReference>
<dbReference type="RefSeq" id="WP_344673761.1">
    <property type="nucleotide sequence ID" value="NZ_BAAAZI010000006.1"/>
</dbReference>
<dbReference type="EMBL" id="BAAAZI010000006">
    <property type="protein sequence ID" value="GAA4136914.1"/>
    <property type="molecule type" value="Genomic_DNA"/>
</dbReference>
<organism evidence="2 3">
    <name type="scientific">Sphingobacterium kyonggiense</name>
    <dbReference type="NCBI Taxonomy" id="714075"/>
    <lineage>
        <taxon>Bacteria</taxon>
        <taxon>Pseudomonadati</taxon>
        <taxon>Bacteroidota</taxon>
        <taxon>Sphingobacteriia</taxon>
        <taxon>Sphingobacteriales</taxon>
        <taxon>Sphingobacteriaceae</taxon>
        <taxon>Sphingobacterium</taxon>
    </lineage>
</organism>
<sequence>MSLNYELPLLEKANYQAFWDWFKEHSQDFYETLQKGELVEEDLISLLAPKVTELDLGLYFLIGLEENSAKLVFTPDGNVRKVYLAEELVATAPEVPYWRFSALKPPTNVSSFSIRMLDLEFDKDKISFYPRINPSYPDEIDLVMIYRPFQEEFADEITNGVFIFLDNFLGEETMIDRIDRLEVRGPGDDIPEEIPVEKLPDYIDWREKEFVEKYQDITFDLSEEQYAGYEATLEDGTPIISTINTGAMKWDHKASHPWMFFITLHFEEVNEVGFPTEKEYNLLSDLDNQAYQLLPILEGNIYLGRELGDSQCDIYYACKDYRMASKIADWIVAEYKDKLNITIDIFKDKYWQALERFNF</sequence>
<keyword evidence="3" id="KW-1185">Reference proteome</keyword>
<evidence type="ECO:0000313" key="3">
    <source>
        <dbReference type="Proteomes" id="UP001500101"/>
    </source>
</evidence>